<dbReference type="PANTHER" id="PTHR11365">
    <property type="entry name" value="5-OXOPROLINASE RELATED"/>
    <property type="match status" value="1"/>
</dbReference>
<evidence type="ECO:0000313" key="2">
    <source>
        <dbReference type="EMBL" id="CAL4185892.1"/>
    </source>
</evidence>
<feature type="domain" description="Hydantoinase/oxoprolinase N-terminal" evidence="1">
    <location>
        <begin position="7"/>
        <end position="198"/>
    </location>
</feature>
<name>A0AAV2SGB1_MEGNR</name>
<comment type="caution">
    <text evidence="2">The sequence shown here is derived from an EMBL/GenBank/DDBJ whole genome shotgun (WGS) entry which is preliminary data.</text>
</comment>
<dbReference type="PANTHER" id="PTHR11365:SF2">
    <property type="entry name" value="5-OXOPROLINASE"/>
    <property type="match status" value="1"/>
</dbReference>
<organism evidence="2 3">
    <name type="scientific">Meganyctiphanes norvegica</name>
    <name type="common">Northern krill</name>
    <name type="synonym">Thysanopoda norvegica</name>
    <dbReference type="NCBI Taxonomy" id="48144"/>
    <lineage>
        <taxon>Eukaryota</taxon>
        <taxon>Metazoa</taxon>
        <taxon>Ecdysozoa</taxon>
        <taxon>Arthropoda</taxon>
        <taxon>Crustacea</taxon>
        <taxon>Multicrustacea</taxon>
        <taxon>Malacostraca</taxon>
        <taxon>Eumalacostraca</taxon>
        <taxon>Eucarida</taxon>
        <taxon>Euphausiacea</taxon>
        <taxon>Euphausiidae</taxon>
        <taxon>Meganyctiphanes</taxon>
    </lineage>
</organism>
<evidence type="ECO:0000259" key="1">
    <source>
        <dbReference type="Pfam" id="PF05378"/>
    </source>
</evidence>
<proteinExistence type="predicted"/>
<dbReference type="Pfam" id="PF05378">
    <property type="entry name" value="Hydant_A_N"/>
    <property type="match status" value="1"/>
</dbReference>
<dbReference type="EMBL" id="CAXKWB010062917">
    <property type="protein sequence ID" value="CAL4185892.1"/>
    <property type="molecule type" value="Genomic_DNA"/>
</dbReference>
<dbReference type="AlphaFoldDB" id="A0AAV2SGB1"/>
<reference evidence="2 3" key="1">
    <citation type="submission" date="2024-05" db="EMBL/GenBank/DDBJ databases">
        <authorList>
            <person name="Wallberg A."/>
        </authorList>
    </citation>
    <scope>NUCLEOTIDE SEQUENCE [LARGE SCALE GENOMIC DNA]</scope>
</reference>
<dbReference type="InterPro" id="IPR008040">
    <property type="entry name" value="Hydant_A_N"/>
</dbReference>
<feature type="non-terminal residue" evidence="2">
    <location>
        <position position="278"/>
    </location>
</feature>
<protein>
    <recommendedName>
        <fullName evidence="1">Hydantoinase/oxoprolinase N-terminal domain-containing protein</fullName>
    </recommendedName>
</protein>
<gene>
    <name evidence="2" type="ORF">MNOR_LOCUS36000</name>
</gene>
<accession>A0AAV2SGB1</accession>
<dbReference type="Proteomes" id="UP001497623">
    <property type="component" value="Unassembled WGS sequence"/>
</dbReference>
<dbReference type="GO" id="GO:0006749">
    <property type="term" value="P:glutathione metabolic process"/>
    <property type="evidence" value="ECO:0007669"/>
    <property type="project" value="TreeGrafter"/>
</dbReference>
<evidence type="ECO:0000313" key="3">
    <source>
        <dbReference type="Proteomes" id="UP001497623"/>
    </source>
</evidence>
<sequence>MSGKFYFAIDRGGTFTDVYGRCPSGKVEVLKLLSEDPQNYKDAPTEGIRRILEQETGVPHSRAEPIDTSQIGWIRMGTTVATNALLERKGERMALAITKGFRDLLHIGNQARPNIFDLEIVCPEVLYEEVIEIQERVIPRQEISKQIMIKDRRKGAQNGFREGPILDTLDDSFLQTVATAPLVDGVTTEPMLLLHSYPYATIQEVFRVGVSIGEGLERVSLRETSRDLVFSDHEGFTVCELFLQLHIGRYTVSVLPESTSAELDGARCHGAQLRSSGR</sequence>
<dbReference type="GO" id="GO:0017168">
    <property type="term" value="F:5-oxoprolinase (ATP-hydrolyzing) activity"/>
    <property type="evidence" value="ECO:0007669"/>
    <property type="project" value="TreeGrafter"/>
</dbReference>
<dbReference type="GO" id="GO:0005829">
    <property type="term" value="C:cytosol"/>
    <property type="evidence" value="ECO:0007669"/>
    <property type="project" value="TreeGrafter"/>
</dbReference>
<keyword evidence="3" id="KW-1185">Reference proteome</keyword>
<dbReference type="InterPro" id="IPR045079">
    <property type="entry name" value="Oxoprolinase-like"/>
</dbReference>